<feature type="transmembrane region" description="Helical" evidence="7">
    <location>
        <begin position="41"/>
        <end position="60"/>
    </location>
</feature>
<dbReference type="EMBL" id="AWSO01000587">
    <property type="protein sequence ID" value="ESK89115.1"/>
    <property type="molecule type" value="Genomic_DNA"/>
</dbReference>
<feature type="transmembrane region" description="Helical" evidence="7">
    <location>
        <begin position="391"/>
        <end position="413"/>
    </location>
</feature>
<feature type="transmembrane region" description="Helical" evidence="7">
    <location>
        <begin position="259"/>
        <end position="282"/>
    </location>
</feature>
<feature type="transmembrane region" description="Helical" evidence="7">
    <location>
        <begin position="361"/>
        <end position="379"/>
    </location>
</feature>
<dbReference type="Proteomes" id="UP000017559">
    <property type="component" value="Unassembled WGS sequence"/>
</dbReference>
<dbReference type="SUPFAM" id="SSF103473">
    <property type="entry name" value="MFS general substrate transporter"/>
    <property type="match status" value="1"/>
</dbReference>
<dbReference type="OrthoDB" id="3437016at2759"/>
<feature type="transmembrane region" description="Helical" evidence="7">
    <location>
        <begin position="494"/>
        <end position="515"/>
    </location>
</feature>
<dbReference type="GO" id="GO:0005886">
    <property type="term" value="C:plasma membrane"/>
    <property type="evidence" value="ECO:0007669"/>
    <property type="project" value="TreeGrafter"/>
</dbReference>
<dbReference type="Gene3D" id="1.20.1720.10">
    <property type="entry name" value="Multidrug resistance protein D"/>
    <property type="match status" value="1"/>
</dbReference>
<feature type="transmembrane region" description="Helical" evidence="7">
    <location>
        <begin position="188"/>
        <end position="208"/>
    </location>
</feature>
<dbReference type="Pfam" id="PF07690">
    <property type="entry name" value="MFS_1"/>
    <property type="match status" value="1"/>
</dbReference>
<feature type="region of interest" description="Disordered" evidence="6">
    <location>
        <begin position="1"/>
        <end position="23"/>
    </location>
</feature>
<evidence type="ECO:0000256" key="2">
    <source>
        <dbReference type="ARBA" id="ARBA00022448"/>
    </source>
</evidence>
<evidence type="ECO:0000256" key="6">
    <source>
        <dbReference type="SAM" id="MobiDB-lite"/>
    </source>
</evidence>
<keyword evidence="5 7" id="KW-0472">Membrane</keyword>
<evidence type="ECO:0000313" key="9">
    <source>
        <dbReference type="EMBL" id="ESK89115.1"/>
    </source>
</evidence>
<dbReference type="InterPro" id="IPR011701">
    <property type="entry name" value="MFS"/>
</dbReference>
<name>V2X9J8_MONRO</name>
<dbReference type="PANTHER" id="PTHR23501:SF191">
    <property type="entry name" value="VACUOLAR BASIC AMINO ACID TRANSPORTER 4"/>
    <property type="match status" value="1"/>
</dbReference>
<dbReference type="InterPro" id="IPR020846">
    <property type="entry name" value="MFS_dom"/>
</dbReference>
<keyword evidence="4 7" id="KW-1133">Transmembrane helix</keyword>
<evidence type="ECO:0000256" key="7">
    <source>
        <dbReference type="SAM" id="Phobius"/>
    </source>
</evidence>
<feature type="transmembrane region" description="Helical" evidence="7">
    <location>
        <begin position="334"/>
        <end position="355"/>
    </location>
</feature>
<dbReference type="PROSITE" id="PS50850">
    <property type="entry name" value="MFS"/>
    <property type="match status" value="1"/>
</dbReference>
<dbReference type="KEGG" id="mrr:Moror_5288"/>
<dbReference type="STRING" id="1381753.V2X9J8"/>
<feature type="compositionally biased region" description="Polar residues" evidence="6">
    <location>
        <begin position="10"/>
        <end position="22"/>
    </location>
</feature>
<sequence length="548" mass="59834">MARTEETRLLESTNRQSYTESASVDRNRGPLTIASSTRRKILAGIWLAQFLSAINLLPAISSDFNAFNQASWLGTSYLLATCTFTPLYGRLCNVLGRRAANHSALCFAAAGILACGLSKSMTMLVASRFISGMGGGGIFTTSQIITSDMYTIRSRGYIQSVAGVFYGAGMGLGGPLGGFITDWLGWRWAFLMQIPLFALSLMLTFFNLSYTTPGTGVNTKDILRRIDYGGSFTLLGFVGSTLLFLSLRYNEGRPWGDSMVLATLLLACFLLLLFLEIEFHFAIEPILPSFLLTEKIPVLVGLSNALVAVTNLSVTYFFPMYFQTVMLSSASMAGLHLLPSTFCISTGSIFAGWIMKKTGHYKMINLTFGILPFCAAVLLTQMKENSNQAHLWLSIMPFGFGNAVVLQTMYIALVANLPDKHMAVGTGFAQLLRGLGQVGGLALSSAVFQSRLDTELKKRLRGLDSEGIINKIRHSSRVIGSLPPDLQRVARDSYAASIKTVFILAACASLLAYLLRLPVGHILVSDCSVLLNGQTFRFPIRYWRISLA</sequence>
<dbReference type="InterPro" id="IPR036259">
    <property type="entry name" value="MFS_trans_sf"/>
</dbReference>
<feature type="transmembrane region" description="Helical" evidence="7">
    <location>
        <begin position="228"/>
        <end position="247"/>
    </location>
</feature>
<feature type="domain" description="Major facilitator superfamily (MFS) profile" evidence="8">
    <location>
        <begin position="32"/>
        <end position="524"/>
    </location>
</feature>
<dbReference type="HOGENOM" id="CLU_000960_22_3_1"/>
<evidence type="ECO:0000256" key="5">
    <source>
        <dbReference type="ARBA" id="ARBA00023136"/>
    </source>
</evidence>
<comment type="subcellular location">
    <subcellularLocation>
        <location evidence="1">Endomembrane system</location>
        <topology evidence="1">Multi-pass membrane protein</topology>
    </subcellularLocation>
</comment>
<feature type="transmembrane region" description="Helical" evidence="7">
    <location>
        <begin position="72"/>
        <end position="92"/>
    </location>
</feature>
<evidence type="ECO:0000259" key="8">
    <source>
        <dbReference type="PROSITE" id="PS50850"/>
    </source>
</evidence>
<dbReference type="PANTHER" id="PTHR23501">
    <property type="entry name" value="MAJOR FACILITATOR SUPERFAMILY"/>
    <property type="match status" value="1"/>
</dbReference>
<evidence type="ECO:0000313" key="10">
    <source>
        <dbReference type="Proteomes" id="UP000017559"/>
    </source>
</evidence>
<dbReference type="AlphaFoldDB" id="V2X9J8"/>
<reference evidence="9 10" key="1">
    <citation type="journal article" date="2014" name="BMC Genomics">
        <title>Genome and secretome analysis of the hemibiotrophic fungal pathogen, Moniliophthora roreri, which causes frosty pod rot disease of cacao: mechanisms of the biotrophic and necrotrophic phases.</title>
        <authorList>
            <person name="Meinhardt L.W."/>
            <person name="Costa G.G.L."/>
            <person name="Thomazella D.P.T."/>
            <person name="Teixeira P.J.P.L."/>
            <person name="Carazzolle M.F."/>
            <person name="Schuster S.C."/>
            <person name="Carlson J.E."/>
            <person name="Guiltinan M.J."/>
            <person name="Mieczkowski P."/>
            <person name="Farmer A."/>
            <person name="Ramaraj T."/>
            <person name="Crozier J."/>
            <person name="Davis R.E."/>
            <person name="Shao J."/>
            <person name="Melnick R.L."/>
            <person name="Pereira G.A.G."/>
            <person name="Bailey B.A."/>
        </authorList>
    </citation>
    <scope>NUCLEOTIDE SEQUENCE [LARGE SCALE GENOMIC DNA]</scope>
    <source>
        <strain evidence="9 10">MCA 2997</strain>
    </source>
</reference>
<dbReference type="GO" id="GO:0000329">
    <property type="term" value="C:fungal-type vacuole membrane"/>
    <property type="evidence" value="ECO:0007669"/>
    <property type="project" value="TreeGrafter"/>
</dbReference>
<feature type="transmembrane region" description="Helical" evidence="7">
    <location>
        <begin position="104"/>
        <end position="126"/>
    </location>
</feature>
<accession>V2X9J8</accession>
<comment type="caution">
    <text evidence="9">The sequence shown here is derived from an EMBL/GenBank/DDBJ whole genome shotgun (WGS) entry which is preliminary data.</text>
</comment>
<evidence type="ECO:0000256" key="4">
    <source>
        <dbReference type="ARBA" id="ARBA00022989"/>
    </source>
</evidence>
<protein>
    <submittedName>
        <fullName evidence="9">Vacuolar amino acid permease</fullName>
    </submittedName>
</protein>
<feature type="transmembrane region" description="Helical" evidence="7">
    <location>
        <begin position="302"/>
        <end position="322"/>
    </location>
</feature>
<evidence type="ECO:0000256" key="3">
    <source>
        <dbReference type="ARBA" id="ARBA00022692"/>
    </source>
</evidence>
<dbReference type="GO" id="GO:0012505">
    <property type="term" value="C:endomembrane system"/>
    <property type="evidence" value="ECO:0007669"/>
    <property type="project" value="UniProtKB-SubCell"/>
</dbReference>
<evidence type="ECO:0000256" key="1">
    <source>
        <dbReference type="ARBA" id="ARBA00004127"/>
    </source>
</evidence>
<organism evidence="9 10">
    <name type="scientific">Moniliophthora roreri (strain MCA 2997)</name>
    <name type="common">Cocoa frosty pod rot fungus</name>
    <name type="synonym">Crinipellis roreri</name>
    <dbReference type="NCBI Taxonomy" id="1381753"/>
    <lineage>
        <taxon>Eukaryota</taxon>
        <taxon>Fungi</taxon>
        <taxon>Dikarya</taxon>
        <taxon>Basidiomycota</taxon>
        <taxon>Agaricomycotina</taxon>
        <taxon>Agaricomycetes</taxon>
        <taxon>Agaricomycetidae</taxon>
        <taxon>Agaricales</taxon>
        <taxon>Marasmiineae</taxon>
        <taxon>Marasmiaceae</taxon>
        <taxon>Moniliophthora</taxon>
    </lineage>
</organism>
<keyword evidence="2" id="KW-0813">Transport</keyword>
<gene>
    <name evidence="9" type="ORF">Moror_5288</name>
</gene>
<proteinExistence type="predicted"/>
<keyword evidence="3 7" id="KW-0812">Transmembrane</keyword>
<keyword evidence="10" id="KW-1185">Reference proteome</keyword>
<feature type="transmembrane region" description="Helical" evidence="7">
    <location>
        <begin position="157"/>
        <end position="176"/>
    </location>
</feature>
<dbReference type="GO" id="GO:0015174">
    <property type="term" value="F:basic amino acid transmembrane transporter activity"/>
    <property type="evidence" value="ECO:0007669"/>
    <property type="project" value="TreeGrafter"/>
</dbReference>
<dbReference type="Gene3D" id="1.20.1250.20">
    <property type="entry name" value="MFS general substrate transporter like domains"/>
    <property type="match status" value="1"/>
</dbReference>